<name>A0AAW1V4S1_9CUCU</name>
<feature type="domain" description="MCM N-terminal" evidence="2">
    <location>
        <begin position="189"/>
        <end position="265"/>
    </location>
</feature>
<evidence type="ECO:0000259" key="2">
    <source>
        <dbReference type="Pfam" id="PF14551"/>
    </source>
</evidence>
<dbReference type="Gene3D" id="3.30.1640.10">
    <property type="entry name" value="mini-chromosome maintenance (MCM) complex, chain A, domain 1"/>
    <property type="match status" value="1"/>
</dbReference>
<proteinExistence type="predicted"/>
<comment type="caution">
    <text evidence="3">The sequence shown here is derived from an EMBL/GenBank/DDBJ whole genome shotgun (WGS) entry which is preliminary data.</text>
</comment>
<dbReference type="AlphaFoldDB" id="A0AAW1V4S1"/>
<dbReference type="FunFam" id="3.30.1640.10:FF:000001">
    <property type="entry name" value="DNA helicase"/>
    <property type="match status" value="1"/>
</dbReference>
<dbReference type="Pfam" id="PF14551">
    <property type="entry name" value="MCM_N"/>
    <property type="match status" value="1"/>
</dbReference>
<sequence length="273" mass="30377">MPPPSTTNGDEPSNPRRSRRLGSETFRSSSTRSQAGTPRATPAKGSRTPRHGSQTPRHGSQTPAREEFPETPLLEGNRTPRRTPAHNSDVELTPMSLAPTSPGMGLMSEIDLSSPLNYGTPSSLGSIRTPRSGIRGTPVRMRPDVRSDKRIRQVNVGDLDTIPEANQEINSTTPHLVIWGTNVSLVESKKKFKQFILRFIDPNAEEDERTDDMSVNEPLYMQKLDEIHTLEEPFLNVNCLHKETFDATLYKQLVCYPQEVIPTFDISDTGSSL</sequence>
<organism evidence="3 4">
    <name type="scientific">Henosepilachna vigintioctopunctata</name>
    <dbReference type="NCBI Taxonomy" id="420089"/>
    <lineage>
        <taxon>Eukaryota</taxon>
        <taxon>Metazoa</taxon>
        <taxon>Ecdysozoa</taxon>
        <taxon>Arthropoda</taxon>
        <taxon>Hexapoda</taxon>
        <taxon>Insecta</taxon>
        <taxon>Pterygota</taxon>
        <taxon>Neoptera</taxon>
        <taxon>Endopterygota</taxon>
        <taxon>Coleoptera</taxon>
        <taxon>Polyphaga</taxon>
        <taxon>Cucujiformia</taxon>
        <taxon>Coccinelloidea</taxon>
        <taxon>Coccinellidae</taxon>
        <taxon>Epilachninae</taxon>
        <taxon>Epilachnini</taxon>
        <taxon>Henosepilachna</taxon>
    </lineage>
</organism>
<protein>
    <recommendedName>
        <fullName evidence="2">MCM N-terminal domain-containing protein</fullName>
    </recommendedName>
</protein>
<feature type="compositionally biased region" description="Polar residues" evidence="1">
    <location>
        <begin position="1"/>
        <end position="11"/>
    </location>
</feature>
<keyword evidence="4" id="KW-1185">Reference proteome</keyword>
<feature type="compositionally biased region" description="Polar residues" evidence="1">
    <location>
        <begin position="51"/>
        <end position="63"/>
    </location>
</feature>
<dbReference type="Proteomes" id="UP001431783">
    <property type="component" value="Unassembled WGS sequence"/>
</dbReference>
<evidence type="ECO:0000256" key="1">
    <source>
        <dbReference type="SAM" id="MobiDB-lite"/>
    </source>
</evidence>
<gene>
    <name evidence="3" type="ORF">WA026_010352</name>
</gene>
<dbReference type="EMBL" id="JARQZJ010000125">
    <property type="protein sequence ID" value="KAK9890239.1"/>
    <property type="molecule type" value="Genomic_DNA"/>
</dbReference>
<feature type="region of interest" description="Disordered" evidence="1">
    <location>
        <begin position="122"/>
        <end position="141"/>
    </location>
</feature>
<feature type="compositionally biased region" description="Polar residues" evidence="1">
    <location>
        <begin position="25"/>
        <end position="36"/>
    </location>
</feature>
<dbReference type="InterPro" id="IPR027925">
    <property type="entry name" value="MCM_N"/>
</dbReference>
<accession>A0AAW1V4S1</accession>
<reference evidence="3 4" key="1">
    <citation type="submission" date="2023-03" db="EMBL/GenBank/DDBJ databases">
        <title>Genome insight into feeding habits of ladybird beetles.</title>
        <authorList>
            <person name="Li H.-S."/>
            <person name="Huang Y.-H."/>
            <person name="Pang H."/>
        </authorList>
    </citation>
    <scope>NUCLEOTIDE SEQUENCE [LARGE SCALE GENOMIC DNA]</scope>
    <source>
        <strain evidence="3">SYSU_2023b</strain>
        <tissue evidence="3">Whole body</tissue>
    </source>
</reference>
<evidence type="ECO:0000313" key="4">
    <source>
        <dbReference type="Proteomes" id="UP001431783"/>
    </source>
</evidence>
<evidence type="ECO:0000313" key="3">
    <source>
        <dbReference type="EMBL" id="KAK9890239.1"/>
    </source>
</evidence>
<feature type="region of interest" description="Disordered" evidence="1">
    <location>
        <begin position="1"/>
        <end position="97"/>
    </location>
</feature>